<comment type="caution">
    <text evidence="1">The sequence shown here is derived from an EMBL/GenBank/DDBJ whole genome shotgun (WGS) entry which is preliminary data.</text>
</comment>
<dbReference type="Proteomes" id="UP000010931">
    <property type="component" value="Unassembled WGS sequence"/>
</dbReference>
<sequence>MGRLRGHPVRAFVRQDDEPAHSLRQGGAEVVVGGWVS</sequence>
<protein>
    <submittedName>
        <fullName evidence="1">Uncharacterized protein</fullName>
    </submittedName>
</protein>
<dbReference type="PATRIC" id="fig|698760.3.peg.8420"/>
<proteinExistence type="predicted"/>
<name>L7EUG4_STRT8</name>
<keyword evidence="2" id="KW-1185">Reference proteome</keyword>
<evidence type="ECO:0000313" key="2">
    <source>
        <dbReference type="Proteomes" id="UP000010931"/>
    </source>
</evidence>
<dbReference type="AlphaFoldDB" id="L7EUG4"/>
<accession>L7EUG4</accession>
<dbReference type="EMBL" id="AEJB01000590">
    <property type="protein sequence ID" value="ELP62662.1"/>
    <property type="molecule type" value="Genomic_DNA"/>
</dbReference>
<gene>
    <name evidence="1" type="ORF">STRTUCAR8_05235</name>
</gene>
<evidence type="ECO:0000313" key="1">
    <source>
        <dbReference type="EMBL" id="ELP62662.1"/>
    </source>
</evidence>
<organism evidence="1 2">
    <name type="scientific">Streptomyces turgidiscabies (strain Car8)</name>
    <dbReference type="NCBI Taxonomy" id="698760"/>
    <lineage>
        <taxon>Bacteria</taxon>
        <taxon>Bacillati</taxon>
        <taxon>Actinomycetota</taxon>
        <taxon>Actinomycetes</taxon>
        <taxon>Kitasatosporales</taxon>
        <taxon>Streptomycetaceae</taxon>
        <taxon>Streptomyces</taxon>
    </lineage>
</organism>
<reference evidence="1 2" key="1">
    <citation type="journal article" date="2011" name="Plasmid">
        <title>Streptomyces turgidiscabies Car8 contains a modular pathogenicity island that shares virulence genes with other actinobacterial plant pathogens.</title>
        <authorList>
            <person name="Huguet-Tapia J.C."/>
            <person name="Badger J.H."/>
            <person name="Loria R."/>
            <person name="Pettis G.S."/>
        </authorList>
    </citation>
    <scope>NUCLEOTIDE SEQUENCE [LARGE SCALE GENOMIC DNA]</scope>
    <source>
        <strain evidence="1 2">Car8</strain>
    </source>
</reference>